<keyword evidence="2" id="KW-0539">Nucleus</keyword>
<reference evidence="4" key="1">
    <citation type="submission" date="2017-12" db="EMBL/GenBank/DDBJ databases">
        <title>High-resolution comparative analysis of great ape genomes.</title>
        <authorList>
            <person name="Pollen A."/>
            <person name="Hastie A."/>
            <person name="Hormozdiari F."/>
            <person name="Dougherty M."/>
            <person name="Liu R."/>
            <person name="Chaisson M."/>
            <person name="Hoppe E."/>
            <person name="Hill C."/>
            <person name="Pang A."/>
            <person name="Hillier L."/>
            <person name="Baker C."/>
            <person name="Armstrong J."/>
            <person name="Shendure J."/>
            <person name="Paten B."/>
            <person name="Wilson R."/>
            <person name="Chao H."/>
            <person name="Schneider V."/>
            <person name="Ventura M."/>
            <person name="Kronenberg Z."/>
            <person name="Murali S."/>
            <person name="Gordon D."/>
            <person name="Cantsilieris S."/>
            <person name="Munson K."/>
            <person name="Nelson B."/>
            <person name="Raja A."/>
            <person name="Underwood J."/>
            <person name="Diekhans M."/>
            <person name="Fiddes I."/>
            <person name="Haussler D."/>
            <person name="Eichler E."/>
        </authorList>
    </citation>
    <scope>NUCLEOTIDE SEQUENCE [LARGE SCALE GENOMIC DNA]</scope>
    <source>
        <strain evidence="4">Susie</strain>
    </source>
</reference>
<dbReference type="GO" id="GO:0006355">
    <property type="term" value="P:regulation of DNA-templated transcription"/>
    <property type="evidence" value="ECO:0007669"/>
    <property type="project" value="InterPro"/>
</dbReference>
<feature type="non-terminal residue" evidence="4">
    <location>
        <position position="59"/>
    </location>
</feature>
<organism evidence="4">
    <name type="scientific">Pongo abelii</name>
    <name type="common">Sumatran orangutan</name>
    <name type="synonym">Pongo pygmaeus abelii</name>
    <dbReference type="NCBI Taxonomy" id="9601"/>
    <lineage>
        <taxon>Eukaryota</taxon>
        <taxon>Metazoa</taxon>
        <taxon>Chordata</taxon>
        <taxon>Craniata</taxon>
        <taxon>Vertebrata</taxon>
        <taxon>Euteleostomi</taxon>
        <taxon>Mammalia</taxon>
        <taxon>Eutheria</taxon>
        <taxon>Euarchontoglires</taxon>
        <taxon>Primates</taxon>
        <taxon>Haplorrhini</taxon>
        <taxon>Catarrhini</taxon>
        <taxon>Hominidae</taxon>
        <taxon>Pongo</taxon>
    </lineage>
</organism>
<comment type="caution">
    <text evidence="4">The sequence shown here is derived from an EMBL/GenBank/DDBJ whole genome shotgun (WGS) entry which is preliminary data.</text>
</comment>
<dbReference type="SUPFAM" id="SSF109640">
    <property type="entry name" value="KRAB domain (Kruppel-associated box)"/>
    <property type="match status" value="1"/>
</dbReference>
<accession>A0A2J8R741</accession>
<evidence type="ECO:0000256" key="2">
    <source>
        <dbReference type="ARBA" id="ARBA00023242"/>
    </source>
</evidence>
<evidence type="ECO:0000256" key="1">
    <source>
        <dbReference type="ARBA" id="ARBA00004123"/>
    </source>
</evidence>
<gene>
    <name evidence="4" type="ORF">CR201_G0053230</name>
</gene>
<dbReference type="InterPro" id="IPR036051">
    <property type="entry name" value="KRAB_dom_sf"/>
</dbReference>
<dbReference type="InterPro" id="IPR001909">
    <property type="entry name" value="KRAB"/>
</dbReference>
<proteinExistence type="predicted"/>
<evidence type="ECO:0000313" key="4">
    <source>
        <dbReference type="EMBL" id="PNJ04310.1"/>
    </source>
</evidence>
<dbReference type="EMBL" id="NDHI03003740">
    <property type="protein sequence ID" value="PNJ04310.1"/>
    <property type="molecule type" value="Genomic_DNA"/>
</dbReference>
<protein>
    <submittedName>
        <fullName evidence="4">ZNF717 isoform 4</fullName>
    </submittedName>
</protein>
<sequence length="59" mass="6783">MLETYSSLVSLGHHITKPEMIFKLEQGAEPWIVEAPDLRLSAVQILDDLIERSHESHDR</sequence>
<comment type="subcellular location">
    <subcellularLocation>
        <location evidence="1">Nucleus</location>
    </subcellularLocation>
</comment>
<dbReference type="AlphaFoldDB" id="A0A2J8R741"/>
<name>A0A2J8R741_PONAB</name>
<feature type="domain" description="KRAB" evidence="3">
    <location>
        <begin position="1"/>
        <end position="43"/>
    </location>
</feature>
<dbReference type="PROSITE" id="PS50805">
    <property type="entry name" value="KRAB"/>
    <property type="match status" value="1"/>
</dbReference>
<evidence type="ECO:0000259" key="3">
    <source>
        <dbReference type="PROSITE" id="PS50805"/>
    </source>
</evidence>